<dbReference type="Proteomes" id="UP000431913">
    <property type="component" value="Unassembled WGS sequence"/>
</dbReference>
<accession>A0A6I2UBV4</accession>
<evidence type="ECO:0000313" key="2">
    <source>
        <dbReference type="EMBL" id="MST93439.1"/>
    </source>
</evidence>
<evidence type="ECO:0000256" key="1">
    <source>
        <dbReference type="SAM" id="Phobius"/>
    </source>
</evidence>
<dbReference type="EMBL" id="VUNJ01000027">
    <property type="protein sequence ID" value="MST93439.1"/>
    <property type="molecule type" value="Genomic_DNA"/>
</dbReference>
<feature type="transmembrane region" description="Helical" evidence="1">
    <location>
        <begin position="46"/>
        <end position="67"/>
    </location>
</feature>
<dbReference type="RefSeq" id="WP_117460548.1">
    <property type="nucleotide sequence ID" value="NZ_VUNJ01000027.1"/>
</dbReference>
<reference evidence="2 3" key="1">
    <citation type="submission" date="2019-08" db="EMBL/GenBank/DDBJ databases">
        <title>In-depth cultivation of the pig gut microbiome towards novel bacterial diversity and tailored functional studies.</title>
        <authorList>
            <person name="Wylensek D."/>
            <person name="Hitch T.C.A."/>
            <person name="Clavel T."/>
        </authorList>
    </citation>
    <scope>NUCLEOTIDE SEQUENCE [LARGE SCALE GENOMIC DNA]</scope>
    <source>
        <strain evidence="2 3">WCA3-601-WT-6J</strain>
    </source>
</reference>
<comment type="caution">
    <text evidence="2">The sequence shown here is derived from an EMBL/GenBank/DDBJ whole genome shotgun (WGS) entry which is preliminary data.</text>
</comment>
<evidence type="ECO:0000313" key="3">
    <source>
        <dbReference type="Proteomes" id="UP000431913"/>
    </source>
</evidence>
<keyword evidence="1" id="KW-0472">Membrane</keyword>
<protein>
    <submittedName>
        <fullName evidence="2">Uncharacterized protein</fullName>
    </submittedName>
</protein>
<keyword evidence="1" id="KW-0812">Transmembrane</keyword>
<gene>
    <name evidence="2" type="ORF">FYJ76_16115</name>
</gene>
<organism evidence="2 3">
    <name type="scientific">Ruthenibacterium lactatiformans</name>
    <dbReference type="NCBI Taxonomy" id="1550024"/>
    <lineage>
        <taxon>Bacteria</taxon>
        <taxon>Bacillati</taxon>
        <taxon>Bacillota</taxon>
        <taxon>Clostridia</taxon>
        <taxon>Eubacteriales</taxon>
        <taxon>Oscillospiraceae</taxon>
        <taxon>Ruthenibacterium</taxon>
    </lineage>
</organism>
<proteinExistence type="predicted"/>
<sequence length="108" mass="11804">MFQPISELLGLPLLQLFCKDGLSAEQAVAAAAALSAQEKQAVRRDMKWHAVFRLAAALMLSAALVYVSRVLDLHGIYGWPQGCTMGMLPFTGWLAGDAVFTLRQIKKL</sequence>
<name>A0A6I2UBV4_9FIRM</name>
<keyword evidence="1" id="KW-1133">Transmembrane helix</keyword>
<dbReference type="AlphaFoldDB" id="A0A6I2UBV4"/>